<name>A0A6V2TXA1_EMIHU</name>
<evidence type="ECO:0000313" key="3">
    <source>
        <dbReference type="EMBL" id="CAE0572677.1"/>
    </source>
</evidence>
<protein>
    <submittedName>
        <fullName evidence="3">Uncharacterized protein</fullName>
    </submittedName>
</protein>
<feature type="compositionally biased region" description="Low complexity" evidence="1">
    <location>
        <begin position="21"/>
        <end position="40"/>
    </location>
</feature>
<reference evidence="3" key="1">
    <citation type="submission" date="2021-01" db="EMBL/GenBank/DDBJ databases">
        <authorList>
            <person name="Corre E."/>
            <person name="Pelletier E."/>
            <person name="Niang G."/>
            <person name="Scheremetjew M."/>
            <person name="Finn R."/>
            <person name="Kale V."/>
            <person name="Holt S."/>
            <person name="Cochrane G."/>
            <person name="Meng A."/>
            <person name="Brown T."/>
            <person name="Cohen L."/>
        </authorList>
    </citation>
    <scope>NUCLEOTIDE SEQUENCE</scope>
    <source>
        <strain evidence="3">379</strain>
    </source>
</reference>
<sequence>MNSSTCDSSVPAPSGIGAEVPSEGSASLLAPSLEPSASFSGTGQPRSCRKVRRRCGQGSTLFSAGGADLGADAADPLHHRPDVVERNVVRHGEHRGGERPASSRALQPDRTRPAGGRLSERS</sequence>
<dbReference type="EMBL" id="HBIR01040397">
    <property type="protein sequence ID" value="CAE0572673.1"/>
    <property type="molecule type" value="Transcribed_RNA"/>
</dbReference>
<organism evidence="3">
    <name type="scientific">Emiliania huxleyi</name>
    <name type="common">Coccolithophore</name>
    <name type="synonym">Pontosphaera huxleyi</name>
    <dbReference type="NCBI Taxonomy" id="2903"/>
    <lineage>
        <taxon>Eukaryota</taxon>
        <taxon>Haptista</taxon>
        <taxon>Haptophyta</taxon>
        <taxon>Prymnesiophyceae</taxon>
        <taxon>Isochrysidales</taxon>
        <taxon>Noelaerhabdaceae</taxon>
        <taxon>Emiliania</taxon>
    </lineage>
</organism>
<dbReference type="AlphaFoldDB" id="A0A6V2TXA1"/>
<feature type="compositionally biased region" description="Basic and acidic residues" evidence="1">
    <location>
        <begin position="75"/>
        <end position="98"/>
    </location>
</feature>
<dbReference type="EMBL" id="HBIR01040399">
    <property type="protein sequence ID" value="CAE0572677.1"/>
    <property type="molecule type" value="Transcribed_RNA"/>
</dbReference>
<accession>A0A6V2TXA1</accession>
<feature type="region of interest" description="Disordered" evidence="1">
    <location>
        <begin position="1"/>
        <end position="122"/>
    </location>
</feature>
<feature type="compositionally biased region" description="Basic and acidic residues" evidence="1">
    <location>
        <begin position="107"/>
        <end position="122"/>
    </location>
</feature>
<proteinExistence type="predicted"/>
<evidence type="ECO:0000256" key="1">
    <source>
        <dbReference type="SAM" id="MobiDB-lite"/>
    </source>
</evidence>
<feature type="compositionally biased region" description="Low complexity" evidence="1">
    <location>
        <begin position="64"/>
        <end position="74"/>
    </location>
</feature>
<gene>
    <name evidence="2" type="ORF">EHUX00137_LOCUS31512</name>
    <name evidence="3" type="ORF">EHUX00137_LOCUS31514</name>
</gene>
<evidence type="ECO:0000313" key="2">
    <source>
        <dbReference type="EMBL" id="CAE0572673.1"/>
    </source>
</evidence>